<dbReference type="EMBL" id="CAJVQC010060649">
    <property type="protein sequence ID" value="CAG8801008.1"/>
    <property type="molecule type" value="Genomic_DNA"/>
</dbReference>
<feature type="non-terminal residue" evidence="1">
    <location>
        <position position="1"/>
    </location>
</feature>
<accession>A0ACA9RN69</accession>
<comment type="caution">
    <text evidence="1">The sequence shown here is derived from an EMBL/GenBank/DDBJ whole genome shotgun (WGS) entry which is preliminary data.</text>
</comment>
<keyword evidence="2" id="KW-1185">Reference proteome</keyword>
<evidence type="ECO:0000313" key="1">
    <source>
        <dbReference type="EMBL" id="CAG8801008.1"/>
    </source>
</evidence>
<evidence type="ECO:0000313" key="2">
    <source>
        <dbReference type="Proteomes" id="UP000789920"/>
    </source>
</evidence>
<sequence length="133" mass="14840">GLLGLWMMLWGVWALDGALGFGWFALSFGALDSSLWALMVLWGFWMYLHPSNLVILISGYLVVSASTSEHLVISASAPKHLVASVSTSRHLVASISAPAPARDSLEKQVQQLERLFYELESCVMEFEKQKRRK</sequence>
<dbReference type="Proteomes" id="UP000789920">
    <property type="component" value="Unassembled WGS sequence"/>
</dbReference>
<name>A0ACA9RN69_9GLOM</name>
<feature type="non-terminal residue" evidence="1">
    <location>
        <position position="133"/>
    </location>
</feature>
<protein>
    <submittedName>
        <fullName evidence="1">15432_t:CDS:1</fullName>
    </submittedName>
</protein>
<reference evidence="1" key="1">
    <citation type="submission" date="2021-06" db="EMBL/GenBank/DDBJ databases">
        <authorList>
            <person name="Kallberg Y."/>
            <person name="Tangrot J."/>
            <person name="Rosling A."/>
        </authorList>
    </citation>
    <scope>NUCLEOTIDE SEQUENCE</scope>
    <source>
        <strain evidence="1">MA461A</strain>
    </source>
</reference>
<organism evidence="1 2">
    <name type="scientific">Racocetra persica</name>
    <dbReference type="NCBI Taxonomy" id="160502"/>
    <lineage>
        <taxon>Eukaryota</taxon>
        <taxon>Fungi</taxon>
        <taxon>Fungi incertae sedis</taxon>
        <taxon>Mucoromycota</taxon>
        <taxon>Glomeromycotina</taxon>
        <taxon>Glomeromycetes</taxon>
        <taxon>Diversisporales</taxon>
        <taxon>Gigasporaceae</taxon>
        <taxon>Racocetra</taxon>
    </lineage>
</organism>
<gene>
    <name evidence="1" type="ORF">RPERSI_LOCUS21029</name>
</gene>
<proteinExistence type="predicted"/>